<reference evidence="4" key="1">
    <citation type="journal article" date="2018" name="Nat. Microbiol.">
        <title>Leveraging single-cell genomics to expand the fungal tree of life.</title>
        <authorList>
            <person name="Ahrendt S.R."/>
            <person name="Quandt C.A."/>
            <person name="Ciobanu D."/>
            <person name="Clum A."/>
            <person name="Salamov A."/>
            <person name="Andreopoulos B."/>
            <person name="Cheng J.F."/>
            <person name="Woyke T."/>
            <person name="Pelin A."/>
            <person name="Henrissat B."/>
            <person name="Reynolds N.K."/>
            <person name="Benny G.L."/>
            <person name="Smith M.E."/>
            <person name="James T.Y."/>
            <person name="Grigoriev I.V."/>
        </authorList>
    </citation>
    <scope>NUCLEOTIDE SEQUENCE [LARGE SCALE GENOMIC DNA]</scope>
    <source>
        <strain evidence="4">RSA 1356</strain>
    </source>
</reference>
<dbReference type="PANTHER" id="PTHR28094:SF1">
    <property type="entry name" value="MEIOTICALLY UP-REGULATED GENE 113 PROTEIN"/>
    <property type="match status" value="1"/>
</dbReference>
<dbReference type="OrthoDB" id="2417614at2759"/>
<dbReference type="EMBL" id="KZ992899">
    <property type="protein sequence ID" value="RKP06364.1"/>
    <property type="molecule type" value="Genomic_DNA"/>
</dbReference>
<protein>
    <recommendedName>
        <fullName evidence="2">Bacteriophage T5 Orf172 DNA-binding domain-containing protein</fullName>
    </recommendedName>
</protein>
<keyword evidence="4" id="KW-1185">Reference proteome</keyword>
<gene>
    <name evidence="3" type="ORF">THASP1DRAFT_31816</name>
</gene>
<accession>A0A4P9XKM7</accession>
<feature type="domain" description="Bacteriophage T5 Orf172 DNA-binding" evidence="2">
    <location>
        <begin position="469"/>
        <end position="522"/>
    </location>
</feature>
<dbReference type="Proteomes" id="UP000271241">
    <property type="component" value="Unassembled WGS sequence"/>
</dbReference>
<organism evidence="3 4">
    <name type="scientific">Thamnocephalis sphaerospora</name>
    <dbReference type="NCBI Taxonomy" id="78915"/>
    <lineage>
        <taxon>Eukaryota</taxon>
        <taxon>Fungi</taxon>
        <taxon>Fungi incertae sedis</taxon>
        <taxon>Zoopagomycota</taxon>
        <taxon>Zoopagomycotina</taxon>
        <taxon>Zoopagomycetes</taxon>
        <taxon>Zoopagales</taxon>
        <taxon>Sigmoideomycetaceae</taxon>
        <taxon>Thamnocephalis</taxon>
    </lineage>
</organism>
<sequence length="572" mass="61457">MTTPAKDRPTCRGICVGSGKPCTRPIPVRVPGITRTKEQLYCFQHRSQAQGGHFGLRLDSDGRYATVDTDESDDDEGGKVDEAGYGTDDGGVDWAAAALVAAEVEQAHAGQNSHAADLDALTGQLEGMGLAARPPVAASAPAVDELGALLDSFNSLSVVGAQPSSTPLPPPIAPAAASSGLYSVTRPMPMPSTHVSTVASVADNGPSPIGFDPAFLRRRMADMARPPPMPHDQPAVSLAEKPLPPLPPEANDSAEAPSLPTCSSTPTGVSSSSGWLPTHLPDAVKARLLVEMRKPVSKDDKPGYIYVYQLRKGPIAYMDPNYEFYKIGRTSNLARRLMQWSRQCGYRPRMIDCFPNASTLSEDAGLGMMHGKLRPIVLGRGIGASSQESTYSNADDSLADEVTVVDNDEYDYCGDTSSDGDYDYLAESDHGSEGDSEYFVDSTRDRTTSTDRAAINASSNQRAGAHAKDDVSAADAPGHPMSPFSHRLERLIHLELTEQHHFTGLECEGCRTIHQEWFKVARKLLPTGDSETNATTSGYHVRRTAWPGIREVVVRWTRYVDTLSADVAESDA</sequence>
<evidence type="ECO:0000313" key="3">
    <source>
        <dbReference type="EMBL" id="RKP06364.1"/>
    </source>
</evidence>
<dbReference type="AlphaFoldDB" id="A0A4P9XKM7"/>
<evidence type="ECO:0000313" key="4">
    <source>
        <dbReference type="Proteomes" id="UP000271241"/>
    </source>
</evidence>
<dbReference type="STRING" id="78915.A0A4P9XKM7"/>
<feature type="region of interest" description="Disordered" evidence="1">
    <location>
        <begin position="65"/>
        <end position="87"/>
    </location>
</feature>
<dbReference type="Pfam" id="PF13455">
    <property type="entry name" value="MUG113"/>
    <property type="match status" value="1"/>
</dbReference>
<dbReference type="PANTHER" id="PTHR28094">
    <property type="entry name" value="MEIOTICALLY UP-REGULATED GENE 113 PROTEIN"/>
    <property type="match status" value="1"/>
</dbReference>
<feature type="compositionally biased region" description="Low complexity" evidence="1">
    <location>
        <begin position="260"/>
        <end position="274"/>
    </location>
</feature>
<feature type="region of interest" description="Disordered" evidence="1">
    <location>
        <begin position="225"/>
        <end position="276"/>
    </location>
</feature>
<proteinExistence type="predicted"/>
<evidence type="ECO:0000256" key="1">
    <source>
        <dbReference type="SAM" id="MobiDB-lite"/>
    </source>
</evidence>
<dbReference type="InterPro" id="IPR018306">
    <property type="entry name" value="Phage_T5_Orf172_DNA-bd"/>
</dbReference>
<dbReference type="Pfam" id="PF10544">
    <property type="entry name" value="T5orf172"/>
    <property type="match status" value="1"/>
</dbReference>
<feature type="region of interest" description="Disordered" evidence="1">
    <location>
        <begin position="423"/>
        <end position="484"/>
    </location>
</feature>
<name>A0A4P9XKM7_9FUNG</name>
<evidence type="ECO:0000259" key="2">
    <source>
        <dbReference type="Pfam" id="PF10544"/>
    </source>
</evidence>
<dbReference type="InterPro" id="IPR053006">
    <property type="entry name" value="Meiosis_regulatory"/>
</dbReference>